<dbReference type="GO" id="GO:0000049">
    <property type="term" value="F:tRNA binding"/>
    <property type="evidence" value="ECO:0007669"/>
    <property type="project" value="InterPro"/>
</dbReference>
<feature type="binding site" evidence="2">
    <location>
        <position position="14"/>
    </location>
    <ligand>
        <name>Zn(2+)</name>
        <dbReference type="ChEBI" id="CHEBI:29105"/>
        <label>1</label>
    </ligand>
</feature>
<dbReference type="InterPro" id="IPR035107">
    <property type="entry name" value="tRNA_thiolation_TtcA_Ctu1"/>
</dbReference>
<evidence type="ECO:0000256" key="3">
    <source>
        <dbReference type="PIRSR" id="PIRSR004976-51"/>
    </source>
</evidence>
<dbReference type="InterPro" id="IPR014729">
    <property type="entry name" value="Rossmann-like_a/b/a_fold"/>
</dbReference>
<sequence>MFAIYIFTVKCTKCNNTAVIKIPYAGLYFCREHFIEWFERRFKKVAKDYKMFEGSKKVAVAVSGGKDSTTLLHLLHALSQEEGFELIGITIDLGIDMGKKYSQLSTEFAVKNYEALGVKYRVVRLKEEYGFTIDEAKVKVRRPVCSTCGLTKRYVLEVVAEEEGADTLATGHNLNDVAQYVMTGYFNGDVLSLARLRPVSPAENGYVKKVKPLFLIPEKEVMTYALLKGIPFLYDSCPHTFRVGGASSEAIRRTLEELEDKVPGFMASLVKNFEEKIRPRIEDVPKETLGRCKICGRPTNKDREICSFCSLRIKLNTLPSPRLK</sequence>
<evidence type="ECO:0000259" key="4">
    <source>
        <dbReference type="Pfam" id="PF01171"/>
    </source>
</evidence>
<dbReference type="SUPFAM" id="SSF52402">
    <property type="entry name" value="Adenine nucleotide alpha hydrolases-like"/>
    <property type="match status" value="1"/>
</dbReference>
<dbReference type="GO" id="GO:0002144">
    <property type="term" value="C:cytosolic tRNA wobble base thiouridylase complex"/>
    <property type="evidence" value="ECO:0007669"/>
    <property type="project" value="TreeGrafter"/>
</dbReference>
<keyword evidence="3" id="KW-0547">Nucleotide-binding</keyword>
<organism evidence="6 7">
    <name type="scientific">Candidatus Aramenus sulfurataquae</name>
    <dbReference type="NCBI Taxonomy" id="1326980"/>
    <lineage>
        <taxon>Archaea</taxon>
        <taxon>Thermoproteota</taxon>
        <taxon>Thermoprotei</taxon>
        <taxon>Sulfolobales</taxon>
        <taxon>Sulfolobaceae</taxon>
        <taxon>Candidatus Aramenus</taxon>
    </lineage>
</organism>
<keyword evidence="2" id="KW-0862">Zinc</keyword>
<feature type="binding site" evidence="3">
    <location>
        <position position="176"/>
    </location>
    <ligand>
        <name>ATP</name>
        <dbReference type="ChEBI" id="CHEBI:30616"/>
    </ligand>
</feature>
<feature type="binding site" evidence="2">
    <location>
        <position position="11"/>
    </location>
    <ligand>
        <name>Zn(2+)</name>
        <dbReference type="ChEBI" id="CHEBI:29105"/>
        <label>1</label>
    </ligand>
</feature>
<dbReference type="EMBL" id="ASRH01000002">
    <property type="protein sequence ID" value="EWG07982.1"/>
    <property type="molecule type" value="Genomic_DNA"/>
</dbReference>
<dbReference type="GO" id="GO:0005524">
    <property type="term" value="F:ATP binding"/>
    <property type="evidence" value="ECO:0007669"/>
    <property type="project" value="UniProtKB-KW"/>
</dbReference>
<feature type="binding site" evidence="2">
    <location>
        <position position="33"/>
    </location>
    <ligand>
        <name>Zn(2+)</name>
        <dbReference type="ChEBI" id="CHEBI:29105"/>
        <label>1</label>
    </ligand>
</feature>
<feature type="binding site" evidence="3">
    <location>
        <position position="91"/>
    </location>
    <ligand>
        <name>ATP</name>
        <dbReference type="ChEBI" id="CHEBI:30616"/>
    </ligand>
</feature>
<evidence type="ECO:0000313" key="7">
    <source>
        <dbReference type="Proteomes" id="UP000054284"/>
    </source>
</evidence>
<feature type="binding site" evidence="2">
    <location>
        <position position="295"/>
    </location>
    <ligand>
        <name>Zn(2+)</name>
        <dbReference type="ChEBI" id="CHEBI:29105"/>
        <label>2</label>
    </ligand>
</feature>
<dbReference type="PANTHER" id="PTHR11807">
    <property type="entry name" value="ATPASES OF THE PP SUPERFAMILY-RELATED"/>
    <property type="match status" value="1"/>
</dbReference>
<feature type="domain" description="2-thiouridine synthetase TtuA-like N-terminal LIM" evidence="5">
    <location>
        <begin position="10"/>
        <end position="35"/>
    </location>
</feature>
<feature type="binding site" evidence="3">
    <location>
        <begin position="61"/>
        <end position="63"/>
    </location>
    <ligand>
        <name>ATP</name>
        <dbReference type="ChEBI" id="CHEBI:30616"/>
    </ligand>
</feature>
<dbReference type="GO" id="GO:0016740">
    <property type="term" value="F:transferase activity"/>
    <property type="evidence" value="ECO:0007669"/>
    <property type="project" value="UniProtKB-KW"/>
</dbReference>
<reference evidence="6 7" key="1">
    <citation type="journal article" date="2014" name="Genome Announc.">
        <title>Draft Genome Sequence of the Sulfolobales Archaeon AZ1, Obtained through Metagenomic Analysis of a Mexican Hot Spring.</title>
        <authorList>
            <person name="Servin-Garciduenas L.E."/>
            <person name="Martinez-Romero E."/>
        </authorList>
    </citation>
    <scope>NUCLEOTIDE SEQUENCE [LARGE SCALE GENOMIC DNA]</scope>
    <source>
        <strain evidence="6">AZ1-illumnia</strain>
    </source>
</reference>
<dbReference type="GO" id="GO:0046872">
    <property type="term" value="F:metal ion binding"/>
    <property type="evidence" value="ECO:0007669"/>
    <property type="project" value="UniProtKB-KW"/>
</dbReference>
<dbReference type="InterPro" id="IPR011063">
    <property type="entry name" value="TilS/TtcA_N"/>
</dbReference>
<evidence type="ECO:0000259" key="5">
    <source>
        <dbReference type="Pfam" id="PF22082"/>
    </source>
</evidence>
<dbReference type="Proteomes" id="UP000054284">
    <property type="component" value="Unassembled WGS sequence"/>
</dbReference>
<dbReference type="PATRIC" id="fig|1326980.6.peg.597"/>
<gene>
    <name evidence="6" type="ORF">ASUL_03024</name>
</gene>
<keyword evidence="2" id="KW-0479">Metal-binding</keyword>
<protein>
    <submittedName>
        <fullName evidence="6">PP-loop family protein</fullName>
    </submittedName>
</protein>
<dbReference type="InterPro" id="IPR000541">
    <property type="entry name" value="Ncs6/Tuc1/Ctu1"/>
</dbReference>
<dbReference type="PANTHER" id="PTHR11807:SF12">
    <property type="entry name" value="CYTOPLASMIC TRNA 2-THIOLATION PROTEIN 1"/>
    <property type="match status" value="1"/>
</dbReference>
<keyword evidence="1" id="KW-0808">Transferase</keyword>
<dbReference type="Pfam" id="PF22082">
    <property type="entry name" value="TtuA_LIM_N"/>
    <property type="match status" value="1"/>
</dbReference>
<accession>W7KYX3</accession>
<feature type="binding site" evidence="3">
    <location>
        <position position="171"/>
    </location>
    <ligand>
        <name>ATP</name>
        <dbReference type="ChEBI" id="CHEBI:30616"/>
    </ligand>
</feature>
<dbReference type="GO" id="GO:0002143">
    <property type="term" value="P:tRNA wobble position uridine thiolation"/>
    <property type="evidence" value="ECO:0007669"/>
    <property type="project" value="TreeGrafter"/>
</dbReference>
<evidence type="ECO:0000256" key="2">
    <source>
        <dbReference type="PIRSR" id="PIRSR004976-50"/>
    </source>
</evidence>
<feature type="binding site" evidence="3">
    <location>
        <position position="67"/>
    </location>
    <ligand>
        <name>ATP</name>
        <dbReference type="ChEBI" id="CHEBI:30616"/>
    </ligand>
</feature>
<name>W7KYX3_9CREN</name>
<keyword evidence="3" id="KW-0067">ATP-binding</keyword>
<proteinExistence type="predicted"/>
<feature type="binding site" evidence="2">
    <location>
        <position position="306"/>
    </location>
    <ligand>
        <name>Zn(2+)</name>
        <dbReference type="ChEBI" id="CHEBI:29105"/>
        <label>2</label>
    </ligand>
</feature>
<feature type="binding site" evidence="2">
    <location>
        <position position="309"/>
    </location>
    <ligand>
        <name>Zn(2+)</name>
        <dbReference type="ChEBI" id="CHEBI:29105"/>
        <label>2</label>
    </ligand>
</feature>
<feature type="domain" description="tRNA(Ile)-lysidine/2-thiocytidine synthase N-terminal" evidence="4">
    <location>
        <begin position="57"/>
        <end position="236"/>
    </location>
</feature>
<evidence type="ECO:0000256" key="1">
    <source>
        <dbReference type="ARBA" id="ARBA00022679"/>
    </source>
</evidence>
<comment type="caution">
    <text evidence="6">The sequence shown here is derived from an EMBL/GenBank/DDBJ whole genome shotgun (WGS) entry which is preliminary data.</text>
</comment>
<dbReference type="NCBIfam" id="TIGR00269">
    <property type="entry name" value="TIGR00269 family protein"/>
    <property type="match status" value="1"/>
</dbReference>
<dbReference type="AlphaFoldDB" id="W7KYX3"/>
<dbReference type="Gene3D" id="3.40.50.620">
    <property type="entry name" value="HUPs"/>
    <property type="match status" value="1"/>
</dbReference>
<feature type="binding site" evidence="2">
    <location>
        <position position="30"/>
    </location>
    <ligand>
        <name>Zn(2+)</name>
        <dbReference type="ChEBI" id="CHEBI:29105"/>
        <label>1</label>
    </ligand>
</feature>
<feature type="binding site" evidence="2">
    <location>
        <position position="292"/>
    </location>
    <ligand>
        <name>Zn(2+)</name>
        <dbReference type="ChEBI" id="CHEBI:29105"/>
        <label>2</label>
    </ligand>
</feature>
<dbReference type="InterPro" id="IPR054306">
    <property type="entry name" value="TtuA-like_LIM_N"/>
</dbReference>
<keyword evidence="7" id="KW-1185">Reference proteome</keyword>
<dbReference type="PIRSF" id="PIRSF004976">
    <property type="entry name" value="ATPase_YdaO"/>
    <property type="match status" value="1"/>
</dbReference>
<dbReference type="Pfam" id="PF01171">
    <property type="entry name" value="ATP_bind_3"/>
    <property type="match status" value="1"/>
</dbReference>
<evidence type="ECO:0000313" key="6">
    <source>
        <dbReference type="EMBL" id="EWG07982.1"/>
    </source>
</evidence>